<feature type="region of interest" description="Disordered" evidence="1">
    <location>
        <begin position="1"/>
        <end position="89"/>
    </location>
</feature>
<keyword evidence="2" id="KW-1133">Transmembrane helix</keyword>
<feature type="transmembrane region" description="Helical" evidence="2">
    <location>
        <begin position="104"/>
        <end position="123"/>
    </location>
</feature>
<dbReference type="Proteomes" id="UP000305948">
    <property type="component" value="Unassembled WGS sequence"/>
</dbReference>
<organism evidence="3 4">
    <name type="scientific">Heliocybe sulcata</name>
    <dbReference type="NCBI Taxonomy" id="5364"/>
    <lineage>
        <taxon>Eukaryota</taxon>
        <taxon>Fungi</taxon>
        <taxon>Dikarya</taxon>
        <taxon>Basidiomycota</taxon>
        <taxon>Agaricomycotina</taxon>
        <taxon>Agaricomycetes</taxon>
        <taxon>Gloeophyllales</taxon>
        <taxon>Gloeophyllaceae</taxon>
        <taxon>Heliocybe</taxon>
    </lineage>
</organism>
<dbReference type="PANTHER" id="PTHR13132">
    <property type="entry name" value="ALPHA- 1,6 -FUCOSYLTRANSFERASE"/>
    <property type="match status" value="1"/>
</dbReference>
<accession>A0A5C3NIZ6</accession>
<dbReference type="GO" id="GO:0006487">
    <property type="term" value="P:protein N-linked glycosylation"/>
    <property type="evidence" value="ECO:0007669"/>
    <property type="project" value="TreeGrafter"/>
</dbReference>
<dbReference type="GO" id="GO:0046921">
    <property type="term" value="F:alpha-(1-&gt;6)-fucosyltransferase activity"/>
    <property type="evidence" value="ECO:0007669"/>
    <property type="project" value="TreeGrafter"/>
</dbReference>
<protein>
    <submittedName>
        <fullName evidence="3">Uncharacterized protein</fullName>
    </submittedName>
</protein>
<feature type="compositionally biased region" description="Polar residues" evidence="1">
    <location>
        <begin position="53"/>
        <end position="72"/>
    </location>
</feature>
<dbReference type="PANTHER" id="PTHR13132:SF29">
    <property type="entry name" value="ALPHA-(1,6)-FUCOSYLTRANSFERASE"/>
    <property type="match status" value="1"/>
</dbReference>
<feature type="compositionally biased region" description="Basic and acidic residues" evidence="1">
    <location>
        <begin position="79"/>
        <end position="89"/>
    </location>
</feature>
<evidence type="ECO:0000256" key="2">
    <source>
        <dbReference type="SAM" id="Phobius"/>
    </source>
</evidence>
<reference evidence="3 4" key="1">
    <citation type="journal article" date="2019" name="Nat. Ecol. Evol.">
        <title>Megaphylogeny resolves global patterns of mushroom evolution.</title>
        <authorList>
            <person name="Varga T."/>
            <person name="Krizsan K."/>
            <person name="Foldi C."/>
            <person name="Dima B."/>
            <person name="Sanchez-Garcia M."/>
            <person name="Sanchez-Ramirez S."/>
            <person name="Szollosi G.J."/>
            <person name="Szarkandi J.G."/>
            <person name="Papp V."/>
            <person name="Albert L."/>
            <person name="Andreopoulos W."/>
            <person name="Angelini C."/>
            <person name="Antonin V."/>
            <person name="Barry K.W."/>
            <person name="Bougher N.L."/>
            <person name="Buchanan P."/>
            <person name="Buyck B."/>
            <person name="Bense V."/>
            <person name="Catcheside P."/>
            <person name="Chovatia M."/>
            <person name="Cooper J."/>
            <person name="Damon W."/>
            <person name="Desjardin D."/>
            <person name="Finy P."/>
            <person name="Geml J."/>
            <person name="Haridas S."/>
            <person name="Hughes K."/>
            <person name="Justo A."/>
            <person name="Karasinski D."/>
            <person name="Kautmanova I."/>
            <person name="Kiss B."/>
            <person name="Kocsube S."/>
            <person name="Kotiranta H."/>
            <person name="LaButti K.M."/>
            <person name="Lechner B.E."/>
            <person name="Liimatainen K."/>
            <person name="Lipzen A."/>
            <person name="Lukacs Z."/>
            <person name="Mihaltcheva S."/>
            <person name="Morgado L.N."/>
            <person name="Niskanen T."/>
            <person name="Noordeloos M.E."/>
            <person name="Ohm R.A."/>
            <person name="Ortiz-Santana B."/>
            <person name="Ovrebo C."/>
            <person name="Racz N."/>
            <person name="Riley R."/>
            <person name="Savchenko A."/>
            <person name="Shiryaev A."/>
            <person name="Soop K."/>
            <person name="Spirin V."/>
            <person name="Szebenyi C."/>
            <person name="Tomsovsky M."/>
            <person name="Tulloss R.E."/>
            <person name="Uehling J."/>
            <person name="Grigoriev I.V."/>
            <person name="Vagvolgyi C."/>
            <person name="Papp T."/>
            <person name="Martin F.M."/>
            <person name="Miettinen O."/>
            <person name="Hibbett D.S."/>
            <person name="Nagy L.G."/>
        </authorList>
    </citation>
    <scope>NUCLEOTIDE SEQUENCE [LARGE SCALE GENOMIC DNA]</scope>
    <source>
        <strain evidence="3 4">OMC1185</strain>
    </source>
</reference>
<dbReference type="STRING" id="5364.A0A5C3NIZ6"/>
<keyword evidence="4" id="KW-1185">Reference proteome</keyword>
<keyword evidence="2" id="KW-0472">Membrane</keyword>
<gene>
    <name evidence="3" type="ORF">OE88DRAFT_1650368</name>
</gene>
<sequence>MAQRPSPLHNLATGRTVSDQYQVLTPRTPHSRAGRAEEAAGELEPDNGDSEYRTYQQQQAEPLLRSSASDSFPPSGYRARGDDTDARVGKDSAVKGSFLARTPLYAGSAIAASIFVLFLLSVYRPHTIEWFIGDSDLYAPQGSSTPDHSEEGAVLDATKYISYENYTKFPLLPTEYAAECDKVTHGFMSGKYWKSSTLDVPHHDDDTNYHLPEGEWTRVCSKTITYMLDGHVGLLADLALMSQVAGIAREQNRTFLVDDRYWNRGKWTDHFQHVRARQPGPEPGCRAPPPEELVACPRSARHWVVNSRTAKYHLGHPFMEEYEDPYAHSLNRLKPIFARAVTSFKETIRPNADTAALIHSQRQEVTTYTPPSIRSTLSSTSDNKMQGYIAVHIRRGDRHAHNWKYINEYVPLPEYIDATLDTARRLNLTSPFPVYVASDSREAYEDFRTSLAIDTPVFSLWNSENKALPELAPAKEYVQKEFNKLSEDDRIKQTTGMIVDFAMASGMWSWEGDVVPAATICTLSSNVCKVAAVGLGWDRAFGQVDQDTGEMDEDRKGWVEIDLKGTVEPYWKAFELFN</sequence>
<dbReference type="Gene3D" id="3.40.50.11350">
    <property type="match status" value="1"/>
</dbReference>
<dbReference type="EMBL" id="ML213503">
    <property type="protein sequence ID" value="TFK56877.1"/>
    <property type="molecule type" value="Genomic_DNA"/>
</dbReference>
<name>A0A5C3NIZ6_9AGAM</name>
<keyword evidence="2" id="KW-0812">Transmembrane</keyword>
<feature type="compositionally biased region" description="Polar residues" evidence="1">
    <location>
        <begin position="13"/>
        <end position="25"/>
    </location>
</feature>
<evidence type="ECO:0000313" key="3">
    <source>
        <dbReference type="EMBL" id="TFK56877.1"/>
    </source>
</evidence>
<evidence type="ECO:0000313" key="4">
    <source>
        <dbReference type="Proteomes" id="UP000305948"/>
    </source>
</evidence>
<dbReference type="AlphaFoldDB" id="A0A5C3NIZ6"/>
<proteinExistence type="predicted"/>
<evidence type="ECO:0000256" key="1">
    <source>
        <dbReference type="SAM" id="MobiDB-lite"/>
    </source>
</evidence>
<feature type="compositionally biased region" description="Acidic residues" evidence="1">
    <location>
        <begin position="39"/>
        <end position="49"/>
    </location>
</feature>
<dbReference type="OrthoDB" id="2392789at2759"/>